<dbReference type="RefSeq" id="WP_185065913.1">
    <property type="nucleotide sequence ID" value="NZ_BAABJP010000026.1"/>
</dbReference>
<comment type="caution">
    <text evidence="4">The sequence shown here is derived from an EMBL/GenBank/DDBJ whole genome shotgun (WGS) entry which is preliminary data.</text>
</comment>
<evidence type="ECO:0000256" key="2">
    <source>
        <dbReference type="PROSITE-ProRule" id="PRU00703"/>
    </source>
</evidence>
<dbReference type="InterPro" id="IPR051257">
    <property type="entry name" value="Diverse_CBS-Domain"/>
</dbReference>
<evidence type="ECO:0000313" key="5">
    <source>
        <dbReference type="Proteomes" id="UP001428817"/>
    </source>
</evidence>
<keyword evidence="1 2" id="KW-0129">CBS domain</keyword>
<dbReference type="Pfam" id="PF00571">
    <property type="entry name" value="CBS"/>
    <property type="match status" value="2"/>
</dbReference>
<dbReference type="EMBL" id="BAABJP010000026">
    <property type="protein sequence ID" value="GAA5162351.1"/>
    <property type="molecule type" value="Genomic_DNA"/>
</dbReference>
<dbReference type="Proteomes" id="UP001428817">
    <property type="component" value="Unassembled WGS sequence"/>
</dbReference>
<dbReference type="Gene3D" id="3.10.580.10">
    <property type="entry name" value="CBS-domain"/>
    <property type="match status" value="2"/>
</dbReference>
<organism evidence="4 5">
    <name type="scientific">Pseudonocardia eucalypti</name>
    <dbReference type="NCBI Taxonomy" id="648755"/>
    <lineage>
        <taxon>Bacteria</taxon>
        <taxon>Bacillati</taxon>
        <taxon>Actinomycetota</taxon>
        <taxon>Actinomycetes</taxon>
        <taxon>Pseudonocardiales</taxon>
        <taxon>Pseudonocardiaceae</taxon>
        <taxon>Pseudonocardia</taxon>
    </lineage>
</organism>
<gene>
    <name evidence="4" type="ORF">GCM10023321_47820</name>
</gene>
<accession>A0ABP9QI65</accession>
<feature type="domain" description="CBS" evidence="3">
    <location>
        <begin position="90"/>
        <end position="145"/>
    </location>
</feature>
<evidence type="ECO:0000259" key="3">
    <source>
        <dbReference type="PROSITE" id="PS51371"/>
    </source>
</evidence>
<dbReference type="SUPFAM" id="SSF54631">
    <property type="entry name" value="CBS-domain pair"/>
    <property type="match status" value="1"/>
</dbReference>
<keyword evidence="5" id="KW-1185">Reference proteome</keyword>
<dbReference type="PANTHER" id="PTHR43080">
    <property type="entry name" value="CBS DOMAIN-CONTAINING PROTEIN CBSX3, MITOCHONDRIAL"/>
    <property type="match status" value="1"/>
</dbReference>
<reference evidence="5" key="1">
    <citation type="journal article" date="2019" name="Int. J. Syst. Evol. Microbiol.">
        <title>The Global Catalogue of Microorganisms (GCM) 10K type strain sequencing project: providing services to taxonomists for standard genome sequencing and annotation.</title>
        <authorList>
            <consortium name="The Broad Institute Genomics Platform"/>
            <consortium name="The Broad Institute Genome Sequencing Center for Infectious Disease"/>
            <person name="Wu L."/>
            <person name="Ma J."/>
        </authorList>
    </citation>
    <scope>NUCLEOTIDE SEQUENCE [LARGE SCALE GENOMIC DNA]</scope>
    <source>
        <strain evidence="5">JCM 18303</strain>
    </source>
</reference>
<dbReference type="SMART" id="SM00116">
    <property type="entry name" value="CBS"/>
    <property type="match status" value="2"/>
</dbReference>
<dbReference type="InterPro" id="IPR000644">
    <property type="entry name" value="CBS_dom"/>
</dbReference>
<evidence type="ECO:0000313" key="4">
    <source>
        <dbReference type="EMBL" id="GAA5162351.1"/>
    </source>
</evidence>
<proteinExistence type="predicted"/>
<feature type="domain" description="CBS" evidence="3">
    <location>
        <begin position="25"/>
        <end position="80"/>
    </location>
</feature>
<dbReference type="PANTHER" id="PTHR43080:SF2">
    <property type="entry name" value="CBS DOMAIN-CONTAINING PROTEIN"/>
    <property type="match status" value="1"/>
</dbReference>
<dbReference type="PROSITE" id="PS51371">
    <property type="entry name" value="CBS"/>
    <property type="match status" value="2"/>
</dbReference>
<protein>
    <recommendedName>
        <fullName evidence="3">CBS domain-containing protein</fullName>
    </recommendedName>
</protein>
<dbReference type="InterPro" id="IPR046342">
    <property type="entry name" value="CBS_dom_sf"/>
</dbReference>
<name>A0ABP9QI65_9PSEU</name>
<sequence length="147" mass="15804">MSAGESHLAAPPETLDEDPRLRDLMTHRLVAITPDSDVHVALRLMVSAQVRHLPVMDGPDCLGVVFERDVLRGVLEDLAQQAHPVLVGPLRRPVPSLRTTDRRSRAAACMAANGLDAVLVHDGDHLIGIVTATDIIRSLARSVPGHG</sequence>
<evidence type="ECO:0000256" key="1">
    <source>
        <dbReference type="ARBA" id="ARBA00023122"/>
    </source>
</evidence>